<dbReference type="InterPro" id="IPR036667">
    <property type="entry name" value="PTS_IIB_sorbose-sp_sf"/>
</dbReference>
<feature type="domain" description="PTS EIIB type-4" evidence="8">
    <location>
        <begin position="1"/>
        <end position="163"/>
    </location>
</feature>
<name>A0A0R2F9Z6_9LACO</name>
<keyword evidence="3" id="KW-0963">Cytoplasm</keyword>
<evidence type="ECO:0000256" key="1">
    <source>
        <dbReference type="ARBA" id="ARBA00004496"/>
    </source>
</evidence>
<reference evidence="9 10" key="1">
    <citation type="journal article" date="2015" name="Genome Announc.">
        <title>Expanding the biotechnology potential of lactobacilli through comparative genomics of 213 strains and associated genera.</title>
        <authorList>
            <person name="Sun Z."/>
            <person name="Harris H.M."/>
            <person name="McCann A."/>
            <person name="Guo C."/>
            <person name="Argimon S."/>
            <person name="Zhang W."/>
            <person name="Yang X."/>
            <person name="Jeffery I.B."/>
            <person name="Cooney J.C."/>
            <person name="Kagawa T.F."/>
            <person name="Liu W."/>
            <person name="Song Y."/>
            <person name="Salvetti E."/>
            <person name="Wrobel A."/>
            <person name="Rasinkangas P."/>
            <person name="Parkhill J."/>
            <person name="Rea M.C."/>
            <person name="O'Sullivan O."/>
            <person name="Ritari J."/>
            <person name="Douillard F.P."/>
            <person name="Paul Ross R."/>
            <person name="Yang R."/>
            <person name="Briner A.E."/>
            <person name="Felis G.E."/>
            <person name="de Vos W.M."/>
            <person name="Barrangou R."/>
            <person name="Klaenhammer T.R."/>
            <person name="Caufield P.W."/>
            <person name="Cui Y."/>
            <person name="Zhang H."/>
            <person name="O'Toole P.W."/>
        </authorList>
    </citation>
    <scope>NUCLEOTIDE SEQUENCE [LARGE SCALE GENOMIC DNA]</scope>
    <source>
        <strain evidence="9 10">DSM 22697</strain>
    </source>
</reference>
<keyword evidence="5" id="KW-0808">Transferase</keyword>
<dbReference type="GO" id="GO:0008982">
    <property type="term" value="F:protein-N(PI)-phosphohistidine-sugar phosphotransferase activity"/>
    <property type="evidence" value="ECO:0007669"/>
    <property type="project" value="InterPro"/>
</dbReference>
<evidence type="ECO:0000313" key="10">
    <source>
        <dbReference type="Proteomes" id="UP000050865"/>
    </source>
</evidence>
<dbReference type="AlphaFoldDB" id="A0A0R2F9Z6"/>
<comment type="subcellular location">
    <subcellularLocation>
        <location evidence="1">Cytoplasm</location>
    </subcellularLocation>
</comment>
<keyword evidence="7" id="KW-0418">Kinase</keyword>
<dbReference type="EMBL" id="AYZJ01000018">
    <property type="protein sequence ID" value="KRN25160.1"/>
    <property type="molecule type" value="Genomic_DNA"/>
</dbReference>
<keyword evidence="4" id="KW-0762">Sugar transport</keyword>
<dbReference type="Gene3D" id="3.40.35.10">
    <property type="entry name" value="Phosphotransferase system, sorbose subfamily IIB component"/>
    <property type="match status" value="1"/>
</dbReference>
<accession>A0A0R2F9Z6</accession>
<evidence type="ECO:0000256" key="2">
    <source>
        <dbReference type="ARBA" id="ARBA00022448"/>
    </source>
</evidence>
<dbReference type="GO" id="GO:0009401">
    <property type="term" value="P:phosphoenolpyruvate-dependent sugar phosphotransferase system"/>
    <property type="evidence" value="ECO:0007669"/>
    <property type="project" value="UniProtKB-KW"/>
</dbReference>
<evidence type="ECO:0000256" key="7">
    <source>
        <dbReference type="ARBA" id="ARBA00022777"/>
    </source>
</evidence>
<organism evidence="9 10">
    <name type="scientific">Lacticaseibacillus camelliae DSM 22697 = JCM 13995</name>
    <dbReference type="NCBI Taxonomy" id="1423730"/>
    <lineage>
        <taxon>Bacteria</taxon>
        <taxon>Bacillati</taxon>
        <taxon>Bacillota</taxon>
        <taxon>Bacilli</taxon>
        <taxon>Lactobacillales</taxon>
        <taxon>Lactobacillaceae</taxon>
        <taxon>Lacticaseibacillus</taxon>
    </lineage>
</organism>
<evidence type="ECO:0000256" key="4">
    <source>
        <dbReference type="ARBA" id="ARBA00022597"/>
    </source>
</evidence>
<keyword evidence="2" id="KW-0813">Transport</keyword>
<evidence type="ECO:0000256" key="5">
    <source>
        <dbReference type="ARBA" id="ARBA00022679"/>
    </source>
</evidence>
<dbReference type="RefSeq" id="WP_056989065.1">
    <property type="nucleotide sequence ID" value="NZ_AYZJ01000018.1"/>
</dbReference>
<dbReference type="InterPro" id="IPR004720">
    <property type="entry name" value="PTS_IIB_sorbose-sp"/>
</dbReference>
<dbReference type="PROSITE" id="PS51101">
    <property type="entry name" value="PTS_EIIB_TYPE_4"/>
    <property type="match status" value="1"/>
</dbReference>
<evidence type="ECO:0000313" key="9">
    <source>
        <dbReference type="EMBL" id="KRN25160.1"/>
    </source>
</evidence>
<dbReference type="Proteomes" id="UP000050865">
    <property type="component" value="Unassembled WGS sequence"/>
</dbReference>
<comment type="caution">
    <text evidence="9">The sequence shown here is derived from an EMBL/GenBank/DDBJ whole genome shotgun (WGS) entry which is preliminary data.</text>
</comment>
<gene>
    <name evidence="9" type="ORF">FC75_GL000912</name>
</gene>
<dbReference type="STRING" id="1423730.FC75_GL000912"/>
<keyword evidence="10" id="KW-1185">Reference proteome</keyword>
<evidence type="ECO:0000256" key="6">
    <source>
        <dbReference type="ARBA" id="ARBA00022683"/>
    </source>
</evidence>
<dbReference type="GO" id="GO:0005737">
    <property type="term" value="C:cytoplasm"/>
    <property type="evidence" value="ECO:0007669"/>
    <property type="project" value="UniProtKB-SubCell"/>
</dbReference>
<dbReference type="GO" id="GO:0016301">
    <property type="term" value="F:kinase activity"/>
    <property type="evidence" value="ECO:0007669"/>
    <property type="project" value="UniProtKB-KW"/>
</dbReference>
<evidence type="ECO:0000259" key="8">
    <source>
        <dbReference type="PROSITE" id="PS51101"/>
    </source>
</evidence>
<proteinExistence type="predicted"/>
<dbReference type="SUPFAM" id="SSF52728">
    <property type="entry name" value="PTS IIb component"/>
    <property type="match status" value="1"/>
</dbReference>
<evidence type="ECO:0000256" key="3">
    <source>
        <dbReference type="ARBA" id="ARBA00022490"/>
    </source>
</evidence>
<sequence>MAIIAARIDGRLVHGQVANLWTTKLGPTRIIVVDDDAAKSDVEKSGLRMATPDGVRLSVLDTERAAKQILDHRYDSQKVFLVAKRPETYLALVKAGVPIKEINVGNMSQTDQTRSITKSINVVDADVATFEQLDALGVHLVAQMVPGDAAADFMPLLKKDRRS</sequence>
<keyword evidence="6" id="KW-0598">Phosphotransferase system</keyword>
<dbReference type="PATRIC" id="fig|1423730.4.peg.962"/>
<dbReference type="CDD" id="cd00001">
    <property type="entry name" value="PTS_IIB_man"/>
    <property type="match status" value="1"/>
</dbReference>
<dbReference type="Pfam" id="PF03830">
    <property type="entry name" value="PTSIIB_sorb"/>
    <property type="match status" value="1"/>
</dbReference>
<protein>
    <submittedName>
        <fullName evidence="9">Pts system mannose-specific transporter subunit iib</fullName>
    </submittedName>
</protein>